<proteinExistence type="predicted"/>
<dbReference type="GO" id="GO:0015159">
    <property type="term" value="F:polysaccharide transmembrane transporter activity"/>
    <property type="evidence" value="ECO:0007669"/>
    <property type="project" value="InterPro"/>
</dbReference>
<feature type="domain" description="Soluble ligand binding" evidence="4">
    <location>
        <begin position="587"/>
        <end position="622"/>
    </location>
</feature>
<evidence type="ECO:0000256" key="2">
    <source>
        <dbReference type="SAM" id="MobiDB-lite"/>
    </source>
</evidence>
<evidence type="ECO:0000313" key="5">
    <source>
        <dbReference type="EMBL" id="EFH12236.1"/>
    </source>
</evidence>
<dbReference type="Gene3D" id="3.30.1950.10">
    <property type="entry name" value="wza like domain"/>
    <property type="match status" value="1"/>
</dbReference>
<dbReference type="Pfam" id="PF10531">
    <property type="entry name" value="SLBB"/>
    <property type="match status" value="5"/>
</dbReference>
<dbReference type="PANTHER" id="PTHR33619">
    <property type="entry name" value="POLYSACCHARIDE EXPORT PROTEIN GFCE-RELATED"/>
    <property type="match status" value="1"/>
</dbReference>
<dbReference type="Proteomes" id="UP000005324">
    <property type="component" value="Unassembled WGS sequence"/>
</dbReference>
<dbReference type="InterPro" id="IPR019554">
    <property type="entry name" value="Soluble_ligand-bd"/>
</dbReference>
<feature type="domain" description="Polysaccharide export protein N-terminal" evidence="3">
    <location>
        <begin position="95"/>
        <end position="158"/>
    </location>
</feature>
<dbReference type="AlphaFoldDB" id="D5RKD4"/>
<dbReference type="PANTHER" id="PTHR33619:SF3">
    <property type="entry name" value="POLYSACCHARIDE EXPORT PROTEIN GFCE-RELATED"/>
    <property type="match status" value="1"/>
</dbReference>
<gene>
    <name evidence="5" type="ORF">HMPREF0731_1544</name>
</gene>
<accession>D5RKD4</accession>
<name>D5RKD4_9PROT</name>
<evidence type="ECO:0000256" key="1">
    <source>
        <dbReference type="ARBA" id="ARBA00022729"/>
    </source>
</evidence>
<comment type="caution">
    <text evidence="5">The sequence shown here is derived from an EMBL/GenBank/DDBJ whole genome shotgun (WGS) entry which is preliminary data.</text>
</comment>
<dbReference type="InterPro" id="IPR049712">
    <property type="entry name" value="Poly_export"/>
</dbReference>
<organism evidence="5 6">
    <name type="scientific">Pseudoroseomonas cervicalis ATCC 49957</name>
    <dbReference type="NCBI Taxonomy" id="525371"/>
    <lineage>
        <taxon>Bacteria</taxon>
        <taxon>Pseudomonadati</taxon>
        <taxon>Pseudomonadota</taxon>
        <taxon>Alphaproteobacteria</taxon>
        <taxon>Acetobacterales</taxon>
        <taxon>Roseomonadaceae</taxon>
        <taxon>Roseomonas</taxon>
    </lineage>
</organism>
<keyword evidence="6" id="KW-1185">Reference proteome</keyword>
<reference evidence="5 6" key="1">
    <citation type="submission" date="2010-04" db="EMBL/GenBank/DDBJ databases">
        <authorList>
            <person name="Qin X."/>
            <person name="Bachman B."/>
            <person name="Battles P."/>
            <person name="Bell A."/>
            <person name="Bess C."/>
            <person name="Bickham C."/>
            <person name="Chaboub L."/>
            <person name="Chen D."/>
            <person name="Coyle M."/>
            <person name="Deiros D.R."/>
            <person name="Dinh H."/>
            <person name="Forbes L."/>
            <person name="Fowler G."/>
            <person name="Francisco L."/>
            <person name="Fu Q."/>
            <person name="Gubbala S."/>
            <person name="Hale W."/>
            <person name="Han Y."/>
            <person name="Hemphill L."/>
            <person name="Highlander S.K."/>
            <person name="Hirani K."/>
            <person name="Hogues M."/>
            <person name="Jackson L."/>
            <person name="Jakkamsetti A."/>
            <person name="Javaid M."/>
            <person name="Jiang H."/>
            <person name="Korchina V."/>
            <person name="Kovar C."/>
            <person name="Lara F."/>
            <person name="Lee S."/>
            <person name="Mata R."/>
            <person name="Mathew T."/>
            <person name="Moen C."/>
            <person name="Morales K."/>
            <person name="Munidasa M."/>
            <person name="Nazareth L."/>
            <person name="Ngo R."/>
            <person name="Nguyen L."/>
            <person name="Okwuonu G."/>
            <person name="Ongeri F."/>
            <person name="Patil S."/>
            <person name="Petrosino J."/>
            <person name="Pham C."/>
            <person name="Pham P."/>
            <person name="Pu L.-L."/>
            <person name="Puazo M."/>
            <person name="Raj R."/>
            <person name="Reid J."/>
            <person name="Rouhana J."/>
            <person name="Saada N."/>
            <person name="Shang Y."/>
            <person name="Simmons D."/>
            <person name="Thornton R."/>
            <person name="Warren J."/>
            <person name="Weissenberger G."/>
            <person name="Zhang J."/>
            <person name="Zhang L."/>
            <person name="Zhou C."/>
            <person name="Zhu D."/>
            <person name="Muzny D."/>
            <person name="Worley K."/>
            <person name="Gibbs R."/>
        </authorList>
    </citation>
    <scope>NUCLEOTIDE SEQUENCE [LARGE SCALE GENOMIC DNA]</scope>
    <source>
        <strain evidence="5 6">ATCC 49957</strain>
    </source>
</reference>
<feature type="region of interest" description="Disordered" evidence="2">
    <location>
        <begin position="1"/>
        <end position="20"/>
    </location>
</feature>
<feature type="domain" description="Soluble ligand binding" evidence="4">
    <location>
        <begin position="259"/>
        <end position="277"/>
    </location>
</feature>
<evidence type="ECO:0000313" key="6">
    <source>
        <dbReference type="Proteomes" id="UP000005324"/>
    </source>
</evidence>
<feature type="domain" description="Soluble ligand binding" evidence="4">
    <location>
        <begin position="498"/>
        <end position="539"/>
    </location>
</feature>
<dbReference type="EMBL" id="ADVL01000261">
    <property type="protein sequence ID" value="EFH12236.1"/>
    <property type="molecule type" value="Genomic_DNA"/>
</dbReference>
<evidence type="ECO:0000259" key="4">
    <source>
        <dbReference type="Pfam" id="PF10531"/>
    </source>
</evidence>
<keyword evidence="1" id="KW-0732">Signal</keyword>
<feature type="domain" description="Soluble ligand binding" evidence="4">
    <location>
        <begin position="730"/>
        <end position="776"/>
    </location>
</feature>
<dbReference type="HOGENOM" id="CLU_011447_0_1_5"/>
<evidence type="ECO:0000259" key="3">
    <source>
        <dbReference type="Pfam" id="PF02563"/>
    </source>
</evidence>
<protein>
    <submittedName>
        <fullName evidence="5">Polysaccharide biosynthesis/export protein</fullName>
    </submittedName>
</protein>
<dbReference type="OrthoDB" id="9808948at2"/>
<dbReference type="Gene3D" id="3.10.560.10">
    <property type="entry name" value="Outer membrane lipoprotein wza domain like"/>
    <property type="match status" value="5"/>
</dbReference>
<feature type="domain" description="Soluble ligand binding" evidence="4">
    <location>
        <begin position="177"/>
        <end position="219"/>
    </location>
</feature>
<dbReference type="Pfam" id="PF02563">
    <property type="entry name" value="Poly_export"/>
    <property type="match status" value="1"/>
</dbReference>
<dbReference type="InterPro" id="IPR003715">
    <property type="entry name" value="Poly_export_N"/>
</dbReference>
<sequence length="839" mass="87673">PPPLVPGSSPSLGHPGLALPSAPSVAPVAPLAHPYAPWWGGPPPAQAAPPGEPLSPTEAFFAARLEQPGQALRQFGYDTFRDLAAAPPGQAPVAQVPDDYILGRDDEVLIGIRGRARQNLSLRVNRDGALLLPDLPPLPVAGRPLGEVRAEIEARVTRELGGSEAFVSLGQLRQIGVFVAGEVVRPGLYPLPALASALDALALAGGVKKSGSLRAIRVEGPRGARVIDLYSVIGAEPGSPDLALREGERLVVPPLGPAVALGGEVTRPGIYELPPGAESAPLAALLRLAGQALRPSGNRFLLHGTDAQGRRALSEIGPQGRLRRGDAVLVQPGADVLSGQVRLAGHVVAPVLRAAGAGGVRGLLADPLLVKPDPYLRMGIVWRTEERTRSRRFLGFDLGRVLQRQAELPLRPADEVILLSQADIAWLASPPVQRALRGEPGVECPALQSLAIAARSSPVRFAHVRGAGFPDLGAPPCPQVFIDYPALLPFLLDQSVLISGEARLPGLYPILDDTGLDQALAAAGGLTDTVDLSAVELSREPLEQAGAIPLSRTLLDLRSGNFAAVRLSPRDAIRLPRGFGDRDSGPVTLMGEFLRPGIYDIRRGERLSELIARAGGLSPQAYPYGAVFTRESVRQRQQEGFARSARELEQSLIQVAAGQAVAGVGGRGGGGDLGGAISAGRELANALREARAAGRMVVEANPVILAARPELDVLLEPGDLIVVPKRPNEVTVVGAVLNPGSLQFTTGWRAGDYVRASGGTQRFADGGRAFVVLPNGQSTPAGLGAWQSGGPPVPPGSLVVVPQDPSPYESWGFIRDLTQTLGQISISAAALAVIARNAR</sequence>
<feature type="non-terminal residue" evidence="5">
    <location>
        <position position="1"/>
    </location>
</feature>